<dbReference type="Pfam" id="PF10531">
    <property type="entry name" value="SLBB"/>
    <property type="match status" value="6"/>
</dbReference>
<organism evidence="5 6">
    <name type="scientific">Marinoscillum luteum</name>
    <dbReference type="NCBI Taxonomy" id="861051"/>
    <lineage>
        <taxon>Bacteria</taxon>
        <taxon>Pseudomonadati</taxon>
        <taxon>Bacteroidota</taxon>
        <taxon>Cytophagia</taxon>
        <taxon>Cytophagales</taxon>
        <taxon>Reichenbachiellaceae</taxon>
        <taxon>Marinoscillum</taxon>
    </lineage>
</organism>
<dbReference type="PANTHER" id="PTHR33619:SF3">
    <property type="entry name" value="POLYSACCHARIDE EXPORT PROTEIN GFCE-RELATED"/>
    <property type="match status" value="1"/>
</dbReference>
<dbReference type="RefSeq" id="WP_395418665.1">
    <property type="nucleotide sequence ID" value="NZ_JBIPKE010000019.1"/>
</dbReference>
<protein>
    <submittedName>
        <fullName evidence="5">SLBB domain-containing protein</fullName>
    </submittedName>
</protein>
<feature type="domain" description="Polysaccharide export protein N-terminal" evidence="3">
    <location>
        <begin position="163"/>
        <end position="227"/>
    </location>
</feature>
<feature type="domain" description="Soluble ligand binding" evidence="4">
    <location>
        <begin position="502"/>
        <end position="553"/>
    </location>
</feature>
<evidence type="ECO:0000256" key="1">
    <source>
        <dbReference type="ARBA" id="ARBA00022729"/>
    </source>
</evidence>
<evidence type="ECO:0000259" key="4">
    <source>
        <dbReference type="Pfam" id="PF10531"/>
    </source>
</evidence>
<feature type="domain" description="Soluble ligand binding" evidence="4">
    <location>
        <begin position="248"/>
        <end position="296"/>
    </location>
</feature>
<comment type="caution">
    <text evidence="5">The sequence shown here is derived from an EMBL/GenBank/DDBJ whole genome shotgun (WGS) entry which is preliminary data.</text>
</comment>
<feature type="domain" description="Soluble ligand binding" evidence="4">
    <location>
        <begin position="723"/>
        <end position="764"/>
    </location>
</feature>
<keyword evidence="6" id="KW-1185">Reference proteome</keyword>
<feature type="domain" description="Soluble ligand binding" evidence="4">
    <location>
        <begin position="330"/>
        <end position="374"/>
    </location>
</feature>
<evidence type="ECO:0000259" key="3">
    <source>
        <dbReference type="Pfam" id="PF02563"/>
    </source>
</evidence>
<accession>A0ABW7NCC5</accession>
<name>A0ABW7NCC5_9BACT</name>
<feature type="domain" description="Soluble ligand binding" evidence="4">
    <location>
        <begin position="600"/>
        <end position="645"/>
    </location>
</feature>
<evidence type="ECO:0000313" key="5">
    <source>
        <dbReference type="EMBL" id="MFH6985185.1"/>
    </source>
</evidence>
<evidence type="ECO:0000313" key="6">
    <source>
        <dbReference type="Proteomes" id="UP001610063"/>
    </source>
</evidence>
<keyword evidence="1 2" id="KW-0732">Signal</keyword>
<dbReference type="Proteomes" id="UP001610063">
    <property type="component" value="Unassembled WGS sequence"/>
</dbReference>
<dbReference type="InterPro" id="IPR003715">
    <property type="entry name" value="Poly_export_N"/>
</dbReference>
<dbReference type="Gene3D" id="3.10.560.10">
    <property type="entry name" value="Outer membrane lipoprotein wza domain like"/>
    <property type="match status" value="6"/>
</dbReference>
<feature type="domain" description="Soluble ligand binding" evidence="4">
    <location>
        <begin position="413"/>
        <end position="439"/>
    </location>
</feature>
<dbReference type="EMBL" id="JBIPKE010000019">
    <property type="protein sequence ID" value="MFH6985185.1"/>
    <property type="molecule type" value="Genomic_DNA"/>
</dbReference>
<gene>
    <name evidence="5" type="ORF">ACHKAR_17165</name>
</gene>
<feature type="signal peptide" evidence="2">
    <location>
        <begin position="1"/>
        <end position="22"/>
    </location>
</feature>
<dbReference type="PANTHER" id="PTHR33619">
    <property type="entry name" value="POLYSACCHARIDE EXPORT PROTEIN GFCE-RELATED"/>
    <property type="match status" value="1"/>
</dbReference>
<dbReference type="InterPro" id="IPR049712">
    <property type="entry name" value="Poly_export"/>
</dbReference>
<reference evidence="5 6" key="1">
    <citation type="journal article" date="2013" name="Int. J. Syst. Evol. Microbiol.">
        <title>Marinoscillum luteum sp. nov., isolated from marine sediment.</title>
        <authorList>
            <person name="Cha I.T."/>
            <person name="Park S.J."/>
            <person name="Kim S.J."/>
            <person name="Kim J.G."/>
            <person name="Jung M.Y."/>
            <person name="Shin K.S."/>
            <person name="Kwon K.K."/>
            <person name="Yang S.H."/>
            <person name="Seo Y.S."/>
            <person name="Rhee S.K."/>
        </authorList>
    </citation>
    <scope>NUCLEOTIDE SEQUENCE [LARGE SCALE GENOMIC DNA]</scope>
    <source>
        <strain evidence="5 6">KCTC 23939</strain>
    </source>
</reference>
<dbReference type="Pfam" id="PF02563">
    <property type="entry name" value="Poly_export"/>
    <property type="match status" value="1"/>
</dbReference>
<dbReference type="InterPro" id="IPR019554">
    <property type="entry name" value="Soluble_ligand-bd"/>
</dbReference>
<sequence length="827" mass="91610">MSKVIIRIFLVCIITVAHVAIAQAQDASSIQNLQNVNVDELSDQQVQKFIDQMEASGYSEQQLEVLARARGMSSAQMSKLRQRIAKLQSGSSGGGSKEISRGRTSTIDYNRQANDENRSSTFDPFASIFPLDTLKDDSELKIFGLSFFKNQNLTFEPSLSIATPKGYQIGAGDQIIIDVWGASEQTYQLEVSPEGSIIIPSLGPIYLNGLSMERAESRILSKLKAIYSTLGDNTHAQVSLGQTRTINVNVIGEVDRPGTYQMSSFGTAFNALYFAGGPNNKGSLRDIQVFRGGQKVATLDAYSFLIYGEGQNIMLQDQDVLLVKPYLNRISIDGEVKRPAIYEIKAEESLSKLLEFSGGFTDRAYQASISLRRNLGNRKTVQTISPDDFAGFKLQGGDYIEIGAIQDQFIGRVRIEGAVNHPGEFELKEGMMLSDLIAVSDGFRADVFLPRAIVIRQNDDLTLSNLAFSPQEVLNGTFDLALKSEDLIRVQSLFDMKENYTVSIQGEVLIPGNYPFAKGMTVENLIYLANGFKETAAKSFVEVARRVTEDMGDGSNASEIFNFPIDQNLSLNATGSQFELKPFDLVVIRKSPFYEKQSIIEIEGEVQYPGKYALQTKNERISDVLKRAGGLTAFAYAKGASLIRRTEYYVSEDEGDEAAKIRREELTSLLERDTLIDKSQQAFKAQESIGIRLVEILENPGSGFDLILKEGDVISVPRELQTVRIRGEVLYPSTVRFDKSNSFNQFISKAGGFADNAKRNKSYVVYANGSAERTRSFLWFRDYPKVEPGAEVIIPRRPAKRKLSPGEIISITTGIGTLALIINNLTR</sequence>
<proteinExistence type="predicted"/>
<feature type="chain" id="PRO_5046205780" evidence="2">
    <location>
        <begin position="23"/>
        <end position="827"/>
    </location>
</feature>
<evidence type="ECO:0000256" key="2">
    <source>
        <dbReference type="SAM" id="SignalP"/>
    </source>
</evidence>